<evidence type="ECO:0000313" key="2">
    <source>
        <dbReference type="EMBL" id="RVD79714.1"/>
    </source>
</evidence>
<sequence length="700" mass="75954">MKIYQDKAAGGAGSSLDIMLAPIPVLPDGRGPAGNVIPIAAIPVGRGLMLEISTTTWVPAHANDSASIQVTRTAPPANPTNGDFITVPRVPLGPIADRPATFIVTVPDDYLGEDATPDGPTPIWVRIALYQRNLNQLSSEVVQLFIDRTAPWQDKPIQTGPNPGATPGAKGRPLVTFPNAPTVITVINEDFARDNPNGLKVALDLTYPNAQPTDRLTLYATERRNDPVDVPPFFDAQIPASGEVEIPNSVSRAVTTGRLQMWMWLTDVSGNFSAEAVAFRNVQFLPLPILASPLIPLAERDNLIDLPDVRAGVSVILLRPENALNTDSVSVEWGNQDPQDLEFGTNTSLSFAIPWSKLSAEYFSNPSGTDFVFPVTVTAHLLRGGASISTSREVINTDYSVVGNPYPVDPTNPPDEANSELKLLIVQGKPPVVDNRLGPQDVNETATIFIDLSPVSGGVWPDPLSGDVVTVRYSGDAGEVVVVSEPLTISNINTIIELDLPYNIVGPGGLGLKNIWWELENPDRNNIQKSAITTLTVDTVVITLDAPEFVRPAEDIGTPDDFIICNSLTAPTRLARFHIPPNDHFVLDMDITFNWRGFRTDDYSMPAPVATEFTKTRKINATELVSGMDFDVETYDPVIRDVPAPPPAAPDDNEFYAGYVKVWYSTPTVPTSVVREMTVYLLNADLKYCESESGWIPPTP</sequence>
<name>A0AA94ETW8_9PSED</name>
<evidence type="ECO:0000313" key="3">
    <source>
        <dbReference type="Proteomes" id="UP000288002"/>
    </source>
</evidence>
<accession>A0AA94ETW8</accession>
<comment type="caution">
    <text evidence="2">The sequence shown here is derived from an EMBL/GenBank/DDBJ whole genome shotgun (WGS) entry which is preliminary data.</text>
</comment>
<organism evidence="2 3">
    <name type="scientific">Pseudomonas koreensis</name>
    <dbReference type="NCBI Taxonomy" id="198620"/>
    <lineage>
        <taxon>Bacteria</taxon>
        <taxon>Pseudomonadati</taxon>
        <taxon>Pseudomonadota</taxon>
        <taxon>Gammaproteobacteria</taxon>
        <taxon>Pseudomonadales</taxon>
        <taxon>Pseudomonadaceae</taxon>
        <taxon>Pseudomonas</taxon>
    </lineage>
</organism>
<protein>
    <submittedName>
        <fullName evidence="2">Uncharacterized protein</fullName>
    </submittedName>
</protein>
<evidence type="ECO:0000256" key="1">
    <source>
        <dbReference type="SAM" id="MobiDB-lite"/>
    </source>
</evidence>
<reference evidence="2 3" key="1">
    <citation type="submission" date="2016-10" db="EMBL/GenBank/DDBJ databases">
        <title>Search of new enzymes for the oxidation of sulfur compounds.</title>
        <authorList>
            <person name="Novo A."/>
            <person name="Moreira I.S."/>
            <person name="Castro P.M."/>
        </authorList>
    </citation>
    <scope>NUCLEOTIDE SEQUENCE [LARGE SCALE GENOMIC DNA]</scope>
    <source>
        <strain evidence="2 3">A9</strain>
    </source>
</reference>
<proteinExistence type="predicted"/>
<dbReference type="RefSeq" id="WP_164747811.1">
    <property type="nucleotide sequence ID" value="NZ_MKWS01000001.1"/>
</dbReference>
<feature type="region of interest" description="Disordered" evidence="1">
    <location>
        <begin position="153"/>
        <end position="174"/>
    </location>
</feature>
<dbReference type="Proteomes" id="UP000288002">
    <property type="component" value="Unassembled WGS sequence"/>
</dbReference>
<dbReference type="EMBL" id="MKWS01000001">
    <property type="protein sequence ID" value="RVD79714.1"/>
    <property type="molecule type" value="Genomic_DNA"/>
</dbReference>
<dbReference type="AlphaFoldDB" id="A0AA94ETW8"/>
<gene>
    <name evidence="2" type="ORF">A9HBioS_0238</name>
</gene>